<dbReference type="InterPro" id="IPR003833">
    <property type="entry name" value="CT_C_D"/>
</dbReference>
<dbReference type="InterPro" id="IPR010016">
    <property type="entry name" value="PxpB"/>
</dbReference>
<feature type="domain" description="Carboxyltransferase" evidence="4">
    <location>
        <begin position="6"/>
        <end position="206"/>
    </location>
</feature>
<dbReference type="NCBIfam" id="TIGR00370">
    <property type="entry name" value="5-oxoprolinase subunit PxpB"/>
    <property type="match status" value="1"/>
</dbReference>
<dbReference type="Gene3D" id="3.30.1360.40">
    <property type="match status" value="1"/>
</dbReference>
<evidence type="ECO:0000259" key="4">
    <source>
        <dbReference type="SMART" id="SM00796"/>
    </source>
</evidence>
<name>A0AA40RY70_9HYPH</name>
<organism evidence="5 6">
    <name type="scientific">Methylorubrum thiocyanatum</name>
    <dbReference type="NCBI Taxonomy" id="47958"/>
    <lineage>
        <taxon>Bacteria</taxon>
        <taxon>Pseudomonadati</taxon>
        <taxon>Pseudomonadota</taxon>
        <taxon>Alphaproteobacteria</taxon>
        <taxon>Hyphomicrobiales</taxon>
        <taxon>Methylobacteriaceae</taxon>
        <taxon>Methylorubrum</taxon>
    </lineage>
</organism>
<keyword evidence="1" id="KW-0547">Nucleotide-binding</keyword>
<reference evidence="5 6" key="1">
    <citation type="submission" date="2020-08" db="EMBL/GenBank/DDBJ databases">
        <title>Genomic Encyclopedia of Type Strains, Phase IV (KMG-IV): sequencing the most valuable type-strain genomes for metagenomic binning, comparative biology and taxonomic classification.</title>
        <authorList>
            <person name="Goeker M."/>
        </authorList>
    </citation>
    <scope>NUCLEOTIDE SEQUENCE [LARGE SCALE GENOMIC DNA]</scope>
    <source>
        <strain evidence="5 6">DSM 11490</strain>
    </source>
</reference>
<dbReference type="EMBL" id="JACJIB010000001">
    <property type="protein sequence ID" value="MBA8911118.1"/>
    <property type="molecule type" value="Genomic_DNA"/>
</dbReference>
<dbReference type="GO" id="GO:0005524">
    <property type="term" value="F:ATP binding"/>
    <property type="evidence" value="ECO:0007669"/>
    <property type="project" value="UniProtKB-KW"/>
</dbReference>
<dbReference type="PANTHER" id="PTHR34698:SF2">
    <property type="entry name" value="5-OXOPROLINASE SUBUNIT B"/>
    <property type="match status" value="1"/>
</dbReference>
<dbReference type="RefSeq" id="WP_182553711.1">
    <property type="nucleotide sequence ID" value="NZ_BPRF01000027.1"/>
</dbReference>
<evidence type="ECO:0000256" key="1">
    <source>
        <dbReference type="ARBA" id="ARBA00022741"/>
    </source>
</evidence>
<protein>
    <submittedName>
        <fullName evidence="5">KipI family sensor histidine kinase inhibitor</fullName>
    </submittedName>
</protein>
<dbReference type="PANTHER" id="PTHR34698">
    <property type="entry name" value="5-OXOPROLINASE SUBUNIT B"/>
    <property type="match status" value="1"/>
</dbReference>
<keyword evidence="6" id="KW-1185">Reference proteome</keyword>
<dbReference type="SUPFAM" id="SSF50891">
    <property type="entry name" value="Cyclophilin-like"/>
    <property type="match status" value="1"/>
</dbReference>
<keyword evidence="2" id="KW-0378">Hydrolase</keyword>
<keyword evidence="3" id="KW-0067">ATP-binding</keyword>
<evidence type="ECO:0000313" key="6">
    <source>
        <dbReference type="Proteomes" id="UP000543554"/>
    </source>
</evidence>
<sequence length="241" mass="25350">MTHDAPRLLPCGDTAFTIEFGAQIDARLSARVLALDATLAAHSLPGVLETVPTYRSLTVHLDPVIADPAELGRAVLALADERPEAGPAPRLWRIPVVYGGAFGIDLEAVAAHHGLAPEAVIARHSAPDYRVAMIGFLPGYAYLEGLDPGLALSRRPSPRPVTPAGTISIGGAQALVASIAAPSGWHLLGRTPEKVFAPQRDPVFLLRPGDRVRFVPTPPERWAALDAAAEAGEPVAELCEG</sequence>
<dbReference type="SUPFAM" id="SSF160467">
    <property type="entry name" value="PH0987 N-terminal domain-like"/>
    <property type="match status" value="1"/>
</dbReference>
<evidence type="ECO:0000256" key="2">
    <source>
        <dbReference type="ARBA" id="ARBA00022801"/>
    </source>
</evidence>
<evidence type="ECO:0000256" key="3">
    <source>
        <dbReference type="ARBA" id="ARBA00022840"/>
    </source>
</evidence>
<comment type="caution">
    <text evidence="5">The sequence shown here is derived from an EMBL/GenBank/DDBJ whole genome shotgun (WGS) entry which is preliminary data.</text>
</comment>
<dbReference type="InterPro" id="IPR029000">
    <property type="entry name" value="Cyclophilin-like_dom_sf"/>
</dbReference>
<gene>
    <name evidence="5" type="ORF">HNR51_000180</name>
</gene>
<dbReference type="GO" id="GO:0016787">
    <property type="term" value="F:hydrolase activity"/>
    <property type="evidence" value="ECO:0007669"/>
    <property type="project" value="UniProtKB-KW"/>
</dbReference>
<accession>A0AA40RY70</accession>
<dbReference type="SMART" id="SM00796">
    <property type="entry name" value="AHS1"/>
    <property type="match status" value="1"/>
</dbReference>
<dbReference type="Pfam" id="PF02682">
    <property type="entry name" value="CT_C_D"/>
    <property type="match status" value="1"/>
</dbReference>
<dbReference type="AlphaFoldDB" id="A0AA40RY70"/>
<dbReference type="Gene3D" id="2.40.100.10">
    <property type="entry name" value="Cyclophilin-like"/>
    <property type="match status" value="1"/>
</dbReference>
<evidence type="ECO:0000313" key="5">
    <source>
        <dbReference type="EMBL" id="MBA8911118.1"/>
    </source>
</evidence>
<proteinExistence type="predicted"/>
<dbReference type="Proteomes" id="UP000543554">
    <property type="component" value="Unassembled WGS sequence"/>
</dbReference>